<reference evidence="4 5" key="1">
    <citation type="submission" date="2024-05" db="EMBL/GenBank/DDBJ databases">
        <authorList>
            <person name="Wallberg A."/>
        </authorList>
    </citation>
    <scope>NUCLEOTIDE SEQUENCE [LARGE SCALE GENOMIC DNA]</scope>
</reference>
<gene>
    <name evidence="4" type="ORF">MNOR_LOCUS37085</name>
</gene>
<name>A0AAV2SFX2_MEGNR</name>
<dbReference type="InterPro" id="IPR050468">
    <property type="entry name" value="Cuticle_Struct_Prot"/>
</dbReference>
<dbReference type="GO" id="GO:0062129">
    <property type="term" value="C:chitin-based extracellular matrix"/>
    <property type="evidence" value="ECO:0007669"/>
    <property type="project" value="TreeGrafter"/>
</dbReference>
<feature type="signal peptide" evidence="3">
    <location>
        <begin position="1"/>
        <end position="28"/>
    </location>
</feature>
<dbReference type="EMBL" id="CAXKWB010072062">
    <property type="protein sequence ID" value="CAL4195832.1"/>
    <property type="molecule type" value="Genomic_DNA"/>
</dbReference>
<dbReference type="PROSITE" id="PS51155">
    <property type="entry name" value="CHIT_BIND_RR_2"/>
    <property type="match status" value="1"/>
</dbReference>
<proteinExistence type="predicted"/>
<evidence type="ECO:0000313" key="4">
    <source>
        <dbReference type="EMBL" id="CAL4195832.1"/>
    </source>
</evidence>
<organism evidence="4 5">
    <name type="scientific">Meganyctiphanes norvegica</name>
    <name type="common">Northern krill</name>
    <name type="synonym">Thysanopoda norvegica</name>
    <dbReference type="NCBI Taxonomy" id="48144"/>
    <lineage>
        <taxon>Eukaryota</taxon>
        <taxon>Metazoa</taxon>
        <taxon>Ecdysozoa</taxon>
        <taxon>Arthropoda</taxon>
        <taxon>Crustacea</taxon>
        <taxon>Multicrustacea</taxon>
        <taxon>Malacostraca</taxon>
        <taxon>Eumalacostraca</taxon>
        <taxon>Eucarida</taxon>
        <taxon>Euphausiacea</taxon>
        <taxon>Euphausiidae</taxon>
        <taxon>Meganyctiphanes</taxon>
    </lineage>
</organism>
<dbReference type="GO" id="GO:0008010">
    <property type="term" value="F:structural constituent of chitin-based larval cuticle"/>
    <property type="evidence" value="ECO:0007669"/>
    <property type="project" value="TreeGrafter"/>
</dbReference>
<keyword evidence="1 2" id="KW-0193">Cuticle</keyword>
<accession>A0AAV2SFX2</accession>
<evidence type="ECO:0000256" key="1">
    <source>
        <dbReference type="ARBA" id="ARBA00022460"/>
    </source>
</evidence>
<dbReference type="PANTHER" id="PTHR10380">
    <property type="entry name" value="CUTICLE PROTEIN"/>
    <property type="match status" value="1"/>
</dbReference>
<evidence type="ECO:0000256" key="2">
    <source>
        <dbReference type="PROSITE-ProRule" id="PRU00497"/>
    </source>
</evidence>
<dbReference type="Pfam" id="PF00379">
    <property type="entry name" value="Chitin_bind_4"/>
    <property type="match status" value="1"/>
</dbReference>
<comment type="caution">
    <text evidence="4">The sequence shown here is derived from an EMBL/GenBank/DDBJ whole genome shotgun (WGS) entry which is preliminary data.</text>
</comment>
<keyword evidence="3" id="KW-0732">Signal</keyword>
<dbReference type="PANTHER" id="PTHR10380:SF173">
    <property type="entry name" value="CUTICULAR PROTEIN 47EF, ISOFORM C-RELATED"/>
    <property type="match status" value="1"/>
</dbReference>
<dbReference type="Proteomes" id="UP001497623">
    <property type="component" value="Unassembled WGS sequence"/>
</dbReference>
<sequence length="115" mass="12723">TETHQTLQKIIMKTLCLILLGLFALAASRPSDIINFEVDADNQDQEHEQEGVAGTAVEGEYSWTAPNGEEYVVKYIADNLGYRIIESNALLVAPEADLAQPKAVEVEDEDEEDDE</sequence>
<evidence type="ECO:0000256" key="3">
    <source>
        <dbReference type="SAM" id="SignalP"/>
    </source>
</evidence>
<dbReference type="InterPro" id="IPR000618">
    <property type="entry name" value="Insect_cuticle"/>
</dbReference>
<feature type="chain" id="PRO_5043763565" evidence="3">
    <location>
        <begin position="29"/>
        <end position="115"/>
    </location>
</feature>
<dbReference type="AlphaFoldDB" id="A0AAV2SFX2"/>
<keyword evidence="5" id="KW-1185">Reference proteome</keyword>
<protein>
    <submittedName>
        <fullName evidence="4">Uncharacterized protein</fullName>
    </submittedName>
</protein>
<feature type="non-terminal residue" evidence="4">
    <location>
        <position position="1"/>
    </location>
</feature>
<evidence type="ECO:0000313" key="5">
    <source>
        <dbReference type="Proteomes" id="UP001497623"/>
    </source>
</evidence>